<name>A0AAW2RD61_SESRA</name>
<evidence type="ECO:0000256" key="1">
    <source>
        <dbReference type="SAM" id="MobiDB-lite"/>
    </source>
</evidence>
<reference evidence="2" key="1">
    <citation type="submission" date="2020-06" db="EMBL/GenBank/DDBJ databases">
        <authorList>
            <person name="Li T."/>
            <person name="Hu X."/>
            <person name="Zhang T."/>
            <person name="Song X."/>
            <person name="Zhang H."/>
            <person name="Dai N."/>
            <person name="Sheng W."/>
            <person name="Hou X."/>
            <person name="Wei L."/>
        </authorList>
    </citation>
    <scope>NUCLEOTIDE SEQUENCE</scope>
    <source>
        <strain evidence="2">G02</strain>
        <tissue evidence="2">Leaf</tissue>
    </source>
</reference>
<dbReference type="InterPro" id="IPR008547">
    <property type="entry name" value="DUF829_TMEM53"/>
</dbReference>
<dbReference type="AlphaFoldDB" id="A0AAW2RD61"/>
<dbReference type="EMBL" id="JACGWJ010000013">
    <property type="protein sequence ID" value="KAL0378152.1"/>
    <property type="molecule type" value="Genomic_DNA"/>
</dbReference>
<accession>A0AAW2RD61</accession>
<organism evidence="2">
    <name type="scientific">Sesamum radiatum</name>
    <name type="common">Black benniseed</name>
    <dbReference type="NCBI Taxonomy" id="300843"/>
    <lineage>
        <taxon>Eukaryota</taxon>
        <taxon>Viridiplantae</taxon>
        <taxon>Streptophyta</taxon>
        <taxon>Embryophyta</taxon>
        <taxon>Tracheophyta</taxon>
        <taxon>Spermatophyta</taxon>
        <taxon>Magnoliopsida</taxon>
        <taxon>eudicotyledons</taxon>
        <taxon>Gunneridae</taxon>
        <taxon>Pentapetalae</taxon>
        <taxon>asterids</taxon>
        <taxon>lamiids</taxon>
        <taxon>Lamiales</taxon>
        <taxon>Pedaliaceae</taxon>
        <taxon>Sesamum</taxon>
    </lineage>
</organism>
<sequence length="641" mass="70984">MTYLGTVLVAVRAPTGRILMMTLLRMFSFLTSQDKEHAVDLFSGMAVDMSASSKAHVAAPKNETEPFDFFNLSSEVAQEHGNPSKDVNDLMGSLSINGSDPFNKQNGSTLDKGSEHVDSISSVNPDNKIPNSVLNGEFTSQAAGMNANPMFPLGAMGYNFPPGLMFNPAFASHPYGAMGSLLAQQQLLATISNFQQQGNLQTSTSFNAAGSNGLNSSPFPDIFNPVMATQPPTSLMSDSKREETKAFDFISFPNHSSNRHFTHSLLLKDPPFRLPLRRTQQLRSSYRFSPLSLHSHSHLFSKLRYGPSLNSFPVFGAAHFSISSNYFDRLLFGPKDDPFSWNFAPRQSVSGRNNGNFVEDKGPEVAVVMLGWLGAKPKHLRRYIELYNAKGIHAVTFLASVMDVLSFDLGKKLEERIERFSRELASWLSKEDGRERFLIFHTFSNTGWLAYGAILDNLKDRQDLLEKIKGCVVDSGGDPNIDPKVWAAGFTTALLKKSSSATYPSTEAGGGTQLGSGTNGSDIEGKEPLSLETLLLAAFEKVFSYLLNLPYINQRLTKIISGLRNNQPPCPQLYLYSTGDKVIPFQAIESFIEDQRRAGKRVFSFNFSSSPHVDHYRSFPDVYASQLENFLKECLTMVWKL</sequence>
<feature type="region of interest" description="Disordered" evidence="1">
    <location>
        <begin position="101"/>
        <end position="125"/>
    </location>
</feature>
<feature type="region of interest" description="Disordered" evidence="1">
    <location>
        <begin position="502"/>
        <end position="521"/>
    </location>
</feature>
<proteinExistence type="predicted"/>
<feature type="compositionally biased region" description="Gly residues" evidence="1">
    <location>
        <begin position="508"/>
        <end position="518"/>
    </location>
</feature>
<dbReference type="Pfam" id="PF05705">
    <property type="entry name" value="DUF829"/>
    <property type="match status" value="1"/>
</dbReference>
<dbReference type="InterPro" id="IPR029058">
    <property type="entry name" value="AB_hydrolase_fold"/>
</dbReference>
<gene>
    <name evidence="2" type="ORF">Sradi_3120700</name>
</gene>
<comment type="caution">
    <text evidence="2">The sequence shown here is derived from an EMBL/GenBank/DDBJ whole genome shotgun (WGS) entry which is preliminary data.</text>
</comment>
<dbReference type="PANTHER" id="PTHR12265">
    <property type="entry name" value="TRANSMEMBRANE PROTEIN 53"/>
    <property type="match status" value="1"/>
</dbReference>
<protein>
    <submittedName>
        <fullName evidence="2">Protein MODIFIED TRANSPORT TO THE VACUOLE 1</fullName>
    </submittedName>
</protein>
<evidence type="ECO:0000313" key="2">
    <source>
        <dbReference type="EMBL" id="KAL0378152.1"/>
    </source>
</evidence>
<dbReference type="SUPFAM" id="SSF53474">
    <property type="entry name" value="alpha/beta-Hydrolases"/>
    <property type="match status" value="1"/>
</dbReference>
<feature type="compositionally biased region" description="Polar residues" evidence="1">
    <location>
        <begin position="101"/>
        <end position="111"/>
    </location>
</feature>
<reference evidence="2" key="2">
    <citation type="journal article" date="2024" name="Plant">
        <title>Genomic evolution and insights into agronomic trait innovations of Sesamum species.</title>
        <authorList>
            <person name="Miao H."/>
            <person name="Wang L."/>
            <person name="Qu L."/>
            <person name="Liu H."/>
            <person name="Sun Y."/>
            <person name="Le M."/>
            <person name="Wang Q."/>
            <person name="Wei S."/>
            <person name="Zheng Y."/>
            <person name="Lin W."/>
            <person name="Duan Y."/>
            <person name="Cao H."/>
            <person name="Xiong S."/>
            <person name="Wang X."/>
            <person name="Wei L."/>
            <person name="Li C."/>
            <person name="Ma Q."/>
            <person name="Ju M."/>
            <person name="Zhao R."/>
            <person name="Li G."/>
            <person name="Mu C."/>
            <person name="Tian Q."/>
            <person name="Mei H."/>
            <person name="Zhang T."/>
            <person name="Gao T."/>
            <person name="Zhang H."/>
        </authorList>
    </citation>
    <scope>NUCLEOTIDE SEQUENCE</scope>
    <source>
        <strain evidence="2">G02</strain>
    </source>
</reference>
<dbReference type="PANTHER" id="PTHR12265:SF11">
    <property type="entry name" value="ALPHA_BETA-HYDROLASES SUPERFAMILY PROTEIN"/>
    <property type="match status" value="1"/>
</dbReference>